<dbReference type="Proteomes" id="UP000010866">
    <property type="component" value="Chromosome"/>
</dbReference>
<feature type="domain" description="Metallo-beta-lactamase" evidence="2">
    <location>
        <begin position="19"/>
        <end position="217"/>
    </location>
</feature>
<organism evidence="3 4">
    <name type="scientific">Methanomethylovorans hollandica (strain DSM 15978 / NBRC 107637 / DMS1)</name>
    <dbReference type="NCBI Taxonomy" id="867904"/>
    <lineage>
        <taxon>Archaea</taxon>
        <taxon>Methanobacteriati</taxon>
        <taxon>Methanobacteriota</taxon>
        <taxon>Stenosarchaea group</taxon>
        <taxon>Methanomicrobia</taxon>
        <taxon>Methanosarcinales</taxon>
        <taxon>Methanosarcinaceae</taxon>
        <taxon>Methanomethylovorans</taxon>
    </lineage>
</organism>
<dbReference type="STRING" id="867904.Metho_1312"/>
<dbReference type="PANTHER" id="PTHR46018">
    <property type="entry name" value="ZINC PHOSPHODIESTERASE ELAC PROTEIN 1"/>
    <property type="match status" value="1"/>
</dbReference>
<dbReference type="GO" id="GO:0042781">
    <property type="term" value="F:3'-tRNA processing endoribonuclease activity"/>
    <property type="evidence" value="ECO:0007669"/>
    <property type="project" value="TreeGrafter"/>
</dbReference>
<dbReference type="SMART" id="SM00849">
    <property type="entry name" value="Lactamase_B"/>
    <property type="match status" value="1"/>
</dbReference>
<evidence type="ECO:0000256" key="1">
    <source>
        <dbReference type="ARBA" id="ARBA00022801"/>
    </source>
</evidence>
<accession>L0KXV4</accession>
<dbReference type="GeneID" id="14407121"/>
<keyword evidence="1 3" id="KW-0378">Hydrolase</keyword>
<dbReference type="OrthoDB" id="73420at2157"/>
<evidence type="ECO:0000259" key="2">
    <source>
        <dbReference type="SMART" id="SM00849"/>
    </source>
</evidence>
<dbReference type="SUPFAM" id="SSF56281">
    <property type="entry name" value="Metallo-hydrolase/oxidoreductase"/>
    <property type="match status" value="1"/>
</dbReference>
<name>L0KXV4_METHD</name>
<dbReference type="AlphaFoldDB" id="L0KXV4"/>
<dbReference type="EMBL" id="CP003362">
    <property type="protein sequence ID" value="AGB49535.1"/>
    <property type="molecule type" value="Genomic_DNA"/>
</dbReference>
<sequence precursor="true">MKLTFLGTGTGIPQARAQSGLIIEVEAGGKKKPLLFDCGCGILQRIYESGYDHRDIDTIFLTHLHLDHVSDVLGLIKANWLVGLTQTHIYGPVGTAQWFDKLMALYPYLKDRLQVNITELTGGTVLKVADCTINTAHGCHSVTTIGYRVEQAGRIAVYTGDTEPCDSFTELARGAHVLVYECSFPLGFEVDNHTTPDMLASHISQHPLHVDRLYLTHLYPHMQGHEQEAIDHIRTVFPGEVHIAEDLMQVDV</sequence>
<evidence type="ECO:0000313" key="4">
    <source>
        <dbReference type="Proteomes" id="UP000010866"/>
    </source>
</evidence>
<dbReference type="Pfam" id="PF12706">
    <property type="entry name" value="Lactamase_B_2"/>
    <property type="match status" value="1"/>
</dbReference>
<dbReference type="InterPro" id="IPR001279">
    <property type="entry name" value="Metallo-B-lactamas"/>
</dbReference>
<dbReference type="InterPro" id="IPR036866">
    <property type="entry name" value="RibonucZ/Hydroxyglut_hydro"/>
</dbReference>
<dbReference type="InterPro" id="IPR044094">
    <property type="entry name" value="AtsA-like_MBL-fold"/>
</dbReference>
<dbReference type="HOGENOM" id="CLU_031317_0_2_2"/>
<dbReference type="PANTHER" id="PTHR46018:SF3">
    <property type="entry name" value="ARYLSULFATASE"/>
    <property type="match status" value="1"/>
</dbReference>
<dbReference type="KEGG" id="mhz:Metho_1312"/>
<proteinExistence type="predicted"/>
<reference evidence="4" key="1">
    <citation type="submission" date="2012-02" db="EMBL/GenBank/DDBJ databases">
        <title>Complete sequence of chromosome of Methanomethylovorans hollandica DSM 15978.</title>
        <authorList>
            <person name="Lucas S."/>
            <person name="Copeland A."/>
            <person name="Lapidus A."/>
            <person name="Glavina del Rio T."/>
            <person name="Dalin E."/>
            <person name="Tice H."/>
            <person name="Bruce D."/>
            <person name="Goodwin L."/>
            <person name="Pitluck S."/>
            <person name="Peters L."/>
            <person name="Mikhailova N."/>
            <person name="Held B."/>
            <person name="Kyrpides N."/>
            <person name="Mavromatis K."/>
            <person name="Ivanova N."/>
            <person name="Brettin T."/>
            <person name="Detter J.C."/>
            <person name="Han C."/>
            <person name="Larimer F."/>
            <person name="Land M."/>
            <person name="Hauser L."/>
            <person name="Markowitz V."/>
            <person name="Cheng J.-F."/>
            <person name="Hugenholtz P."/>
            <person name="Woyke T."/>
            <person name="Wu D."/>
            <person name="Spring S."/>
            <person name="Schroeder M."/>
            <person name="Brambilla E."/>
            <person name="Klenk H.-P."/>
            <person name="Eisen J.A."/>
        </authorList>
    </citation>
    <scope>NUCLEOTIDE SEQUENCE [LARGE SCALE GENOMIC DNA]</scope>
    <source>
        <strain evidence="4">DSM 15978 / NBRC 107637 / DMS1</strain>
    </source>
</reference>
<keyword evidence="4" id="KW-1185">Reference proteome</keyword>
<dbReference type="Gene3D" id="3.60.15.10">
    <property type="entry name" value="Ribonuclease Z/Hydroxyacylglutathione hydrolase-like"/>
    <property type="match status" value="1"/>
</dbReference>
<gene>
    <name evidence="3" type="ordered locus">Metho_1312</name>
</gene>
<dbReference type="RefSeq" id="WP_015324701.1">
    <property type="nucleotide sequence ID" value="NC_019977.1"/>
</dbReference>
<evidence type="ECO:0000313" key="3">
    <source>
        <dbReference type="EMBL" id="AGB49535.1"/>
    </source>
</evidence>
<dbReference type="CDD" id="cd07719">
    <property type="entry name" value="arylsulfatase_AtsA-like_MBL-fold"/>
    <property type="match status" value="1"/>
</dbReference>
<protein>
    <submittedName>
        <fullName evidence="3">Metal-dependent hydrolase, beta-lactamase superfamily III</fullName>
    </submittedName>
</protein>